<protein>
    <recommendedName>
        <fullName evidence="2">SseB protein N-terminal domain-containing protein</fullName>
    </recommendedName>
</protein>
<evidence type="ECO:0000313" key="3">
    <source>
        <dbReference type="EMBL" id="MDP9798896.1"/>
    </source>
</evidence>
<reference evidence="3 4" key="1">
    <citation type="submission" date="2023-07" db="EMBL/GenBank/DDBJ databases">
        <title>Sequencing the genomes of 1000 actinobacteria strains.</title>
        <authorList>
            <person name="Klenk H.-P."/>
        </authorList>
    </citation>
    <scope>NUCLEOTIDE SEQUENCE [LARGE SCALE GENOMIC DNA]</scope>
    <source>
        <strain evidence="3 4">DSM 44710</strain>
    </source>
</reference>
<feature type="region of interest" description="Disordered" evidence="1">
    <location>
        <begin position="774"/>
        <end position="793"/>
    </location>
</feature>
<feature type="compositionally biased region" description="Pro residues" evidence="1">
    <location>
        <begin position="713"/>
        <end position="722"/>
    </location>
</feature>
<organism evidence="3 4">
    <name type="scientific">Catenuloplanes nepalensis</name>
    <dbReference type="NCBI Taxonomy" id="587533"/>
    <lineage>
        <taxon>Bacteria</taxon>
        <taxon>Bacillati</taxon>
        <taxon>Actinomycetota</taxon>
        <taxon>Actinomycetes</taxon>
        <taxon>Micromonosporales</taxon>
        <taxon>Micromonosporaceae</taxon>
        <taxon>Catenuloplanes</taxon>
    </lineage>
</organism>
<name>A0ABT9N5E7_9ACTN</name>
<dbReference type="Proteomes" id="UP001240984">
    <property type="component" value="Unassembled WGS sequence"/>
</dbReference>
<feature type="compositionally biased region" description="Low complexity" evidence="1">
    <location>
        <begin position="284"/>
        <end position="294"/>
    </location>
</feature>
<dbReference type="InterPro" id="IPR009839">
    <property type="entry name" value="SseB_N"/>
</dbReference>
<gene>
    <name evidence="3" type="ORF">J2S43_007408</name>
</gene>
<feature type="region of interest" description="Disordered" evidence="1">
    <location>
        <begin position="144"/>
        <end position="765"/>
    </location>
</feature>
<feature type="domain" description="SseB protein N-terminal" evidence="2">
    <location>
        <begin position="11"/>
        <end position="115"/>
    </location>
</feature>
<feature type="domain" description="SseB protein N-terminal" evidence="2">
    <location>
        <begin position="856"/>
        <end position="969"/>
    </location>
</feature>
<feature type="compositionally biased region" description="Low complexity" evidence="1">
    <location>
        <begin position="215"/>
        <end position="232"/>
    </location>
</feature>
<feature type="compositionally biased region" description="Basic and acidic residues" evidence="1">
    <location>
        <begin position="351"/>
        <end position="361"/>
    </location>
</feature>
<evidence type="ECO:0000313" key="4">
    <source>
        <dbReference type="Proteomes" id="UP001240984"/>
    </source>
</evidence>
<feature type="region of interest" description="Disordered" evidence="1">
    <location>
        <begin position="804"/>
        <end position="848"/>
    </location>
</feature>
<proteinExistence type="predicted"/>
<keyword evidence="4" id="KW-1185">Reference proteome</keyword>
<dbReference type="Pfam" id="PF07179">
    <property type="entry name" value="SseB"/>
    <property type="match status" value="2"/>
</dbReference>
<sequence>MTDWEPATEAEAAMREALRQEDQEAYFQVLARTELLLPVSGDAPAGGPPSWGTWTTGGRTHVLAFTSAAALAACLAQHAGSTRHVPYQELASGWPNEDWWLAVNPGLSIEGYLPAWFVSQLARGDVRLPGRTMGARARLMKADSANRARATASVPGMTRPSEDEVAAAMAAPGAHHSPGTLSGNGLITSSEPSAGTGLETAPEPEQHANWGADFSGPSRWAAAPAAPGASSRPEPETPAGLLAPPIGPDGLPRRPAGGDAKPGEVAPLVRPTPLAPLAPPGSPGSPASSGGFPVLPGGFTPATDEGTFASRPAGPEPLPTRPADPPGPNGDTAPPRYGARTVAADAFPARAEGDGLPRRPLPDSPSARSQAEPFTPADTRPPGFSPLPPAGALPSRPAPSDPASSGGFPVRPGGESRPETGTPAPFRPAGYDPRADATPQRPDTNGLAPRPGPGGSVPRPDAGGFSSRPESGGFGAPSEVGGFPQRAESGGFPSGPGTNGLSSLPEPGGLPQRPDAGGLPARPDAANGLPARSGTESGLEPLPKRPPNGESLPKRPSAADALGSRSAAADALGSRSSFGPGPSADSLTARPSADSLTARPSADSLTARPAAGGGLPARPVPASPAAPGPDALSRSGSDSPLSRPGFDSPLSRPGAEPLPTRPGSDEPTSRPGNDSLSTRTGTDAVPSRPGADALPSSPGTDALPSRPGADPLPSRPTSPAPVAPVSEDSAGSAASEAPAGDEGPAVGPGGLPRRQASSTPTVYGGAVPVEEATDYLRGAAHQGPAVEERAPHVWAAPGEAPAYGAPSYASPQPDAGYTPDPDRPFSPAPTPAYRPESQSAPPPDLAGFAPANEVEEELLAAAGDGSTDSFLSTLLLARVMLPLKPGTSASGGRPGDPDFAWRTDMIDGERYVVVYTSPERLAEHLFGGEAIETVSVKFARLIRHWPDPGLSFAVNPGSPVGATLPGSQIVALASWAKEVGLGEEAEAEEVAEPAPAPVRVAETPAPVSRPPDPNAPTVMQKAVSPEQVDYFLNRGYDRVSGFLHRANEVEHLATPGQLLAALGLLYPGSPFRADADSVHVLRWPAYRPTLYRIPYGGQNENAMRAMEGWVIERPPFRGNGFAPGDSSDVIAEFKVDSVRLPHGSELWIMDGSGRQTLLALLDTDAMTWRKVGEN</sequence>
<dbReference type="EMBL" id="JAUSRA010000001">
    <property type="protein sequence ID" value="MDP9798896.1"/>
    <property type="molecule type" value="Genomic_DNA"/>
</dbReference>
<evidence type="ECO:0000256" key="1">
    <source>
        <dbReference type="SAM" id="MobiDB-lite"/>
    </source>
</evidence>
<comment type="caution">
    <text evidence="3">The sequence shown here is derived from an EMBL/GenBank/DDBJ whole genome shotgun (WGS) entry which is preliminary data.</text>
</comment>
<evidence type="ECO:0000259" key="2">
    <source>
        <dbReference type="Pfam" id="PF07179"/>
    </source>
</evidence>
<feature type="compositionally biased region" description="Low complexity" evidence="1">
    <location>
        <begin position="558"/>
        <end position="577"/>
    </location>
</feature>
<feature type="compositionally biased region" description="Polar residues" evidence="1">
    <location>
        <begin position="670"/>
        <end position="681"/>
    </location>
</feature>
<feature type="compositionally biased region" description="Pro residues" evidence="1">
    <location>
        <begin position="314"/>
        <end position="328"/>
    </location>
</feature>
<feature type="compositionally biased region" description="Polar residues" evidence="1">
    <location>
        <begin position="179"/>
        <end position="193"/>
    </location>
</feature>
<feature type="compositionally biased region" description="Pro residues" evidence="1">
    <location>
        <begin position="383"/>
        <end position="400"/>
    </location>
</feature>
<feature type="compositionally biased region" description="Low complexity" evidence="1">
    <location>
        <begin position="726"/>
        <end position="745"/>
    </location>
</feature>
<feature type="compositionally biased region" description="Pro residues" evidence="1">
    <location>
        <begin position="273"/>
        <end position="283"/>
    </location>
</feature>
<accession>A0ABT9N5E7</accession>
<feature type="compositionally biased region" description="Pro residues" evidence="1">
    <location>
        <begin position="618"/>
        <end position="627"/>
    </location>
</feature>